<keyword evidence="1" id="KW-0963">Cytoplasm</keyword>
<keyword evidence="2" id="KW-0698">rRNA processing</keyword>
<dbReference type="Proteomes" id="UP001207582">
    <property type="component" value="Unassembled WGS sequence"/>
</dbReference>
<evidence type="ECO:0000313" key="7">
    <source>
        <dbReference type="EMBL" id="MCW3783388.1"/>
    </source>
</evidence>
<evidence type="ECO:0000256" key="4">
    <source>
        <dbReference type="ARBA" id="ARBA00022679"/>
    </source>
</evidence>
<keyword evidence="4" id="KW-0808">Transferase</keyword>
<evidence type="ECO:0000313" key="8">
    <source>
        <dbReference type="Proteomes" id="UP001207582"/>
    </source>
</evidence>
<accession>A0ABT3J6U3</accession>
<dbReference type="InterPro" id="IPR029063">
    <property type="entry name" value="SAM-dependent_MTases_sf"/>
</dbReference>
<dbReference type="InterPro" id="IPR007848">
    <property type="entry name" value="Small_mtfrase_dom"/>
</dbReference>
<dbReference type="PROSITE" id="PS00092">
    <property type="entry name" value="N6_MTASE"/>
    <property type="match status" value="1"/>
</dbReference>
<proteinExistence type="predicted"/>
<dbReference type="RefSeq" id="WP_264772892.1">
    <property type="nucleotide sequence ID" value="NZ_JAPDOG010000018.1"/>
</dbReference>
<evidence type="ECO:0000259" key="6">
    <source>
        <dbReference type="Pfam" id="PF05175"/>
    </source>
</evidence>
<keyword evidence="5" id="KW-0949">S-adenosyl-L-methionine</keyword>
<keyword evidence="3 7" id="KW-0489">Methyltransferase</keyword>
<dbReference type="SUPFAM" id="SSF53335">
    <property type="entry name" value="S-adenosyl-L-methionine-dependent methyltransferases"/>
    <property type="match status" value="1"/>
</dbReference>
<evidence type="ECO:0000256" key="3">
    <source>
        <dbReference type="ARBA" id="ARBA00022603"/>
    </source>
</evidence>
<dbReference type="GO" id="GO:0008168">
    <property type="term" value="F:methyltransferase activity"/>
    <property type="evidence" value="ECO:0007669"/>
    <property type="project" value="UniProtKB-KW"/>
</dbReference>
<protein>
    <submittedName>
        <fullName evidence="7">Class I SAM-dependent methyltransferase</fullName>
    </submittedName>
</protein>
<name>A0ABT3J6U3_9RHOB</name>
<dbReference type="EMBL" id="JAPDOG010000018">
    <property type="protein sequence ID" value="MCW3783388.1"/>
    <property type="molecule type" value="Genomic_DNA"/>
</dbReference>
<comment type="caution">
    <text evidence="7">The sequence shown here is derived from an EMBL/GenBank/DDBJ whole genome shotgun (WGS) entry which is preliminary data.</text>
</comment>
<organism evidence="7 8">
    <name type="scientific">Defluviimonas salinarum</name>
    <dbReference type="NCBI Taxonomy" id="2992147"/>
    <lineage>
        <taxon>Bacteria</taxon>
        <taxon>Pseudomonadati</taxon>
        <taxon>Pseudomonadota</taxon>
        <taxon>Alphaproteobacteria</taxon>
        <taxon>Rhodobacterales</taxon>
        <taxon>Paracoccaceae</taxon>
        <taxon>Albidovulum</taxon>
    </lineage>
</organism>
<reference evidence="7 8" key="1">
    <citation type="submission" date="2022-10" db="EMBL/GenBank/DDBJ databases">
        <title>Defluviimonas sp. CAU 1641 isolated from mud.</title>
        <authorList>
            <person name="Kim W."/>
        </authorList>
    </citation>
    <scope>NUCLEOTIDE SEQUENCE [LARGE SCALE GENOMIC DNA]</scope>
    <source>
        <strain evidence="7 8">CAU 1641</strain>
    </source>
</reference>
<dbReference type="Pfam" id="PF05175">
    <property type="entry name" value="MTS"/>
    <property type="match status" value="1"/>
</dbReference>
<evidence type="ECO:0000256" key="2">
    <source>
        <dbReference type="ARBA" id="ARBA00022552"/>
    </source>
</evidence>
<dbReference type="PANTHER" id="PTHR47816:SF4">
    <property type="entry name" value="RIBOSOMAL RNA SMALL SUBUNIT METHYLTRANSFERASE C"/>
    <property type="match status" value="1"/>
</dbReference>
<feature type="domain" description="Methyltransferase small" evidence="6">
    <location>
        <begin position="162"/>
        <end position="324"/>
    </location>
</feature>
<evidence type="ECO:0000256" key="1">
    <source>
        <dbReference type="ARBA" id="ARBA00022490"/>
    </source>
</evidence>
<dbReference type="InterPro" id="IPR046977">
    <property type="entry name" value="RsmC/RlmG"/>
</dbReference>
<evidence type="ECO:0000256" key="5">
    <source>
        <dbReference type="ARBA" id="ARBA00022691"/>
    </source>
</evidence>
<keyword evidence="8" id="KW-1185">Reference proteome</keyword>
<dbReference type="GO" id="GO:0032259">
    <property type="term" value="P:methylation"/>
    <property type="evidence" value="ECO:0007669"/>
    <property type="project" value="UniProtKB-KW"/>
</dbReference>
<dbReference type="CDD" id="cd02440">
    <property type="entry name" value="AdoMet_MTases"/>
    <property type="match status" value="1"/>
</dbReference>
<dbReference type="Gene3D" id="3.40.50.150">
    <property type="entry name" value="Vaccinia Virus protein VP39"/>
    <property type="match status" value="2"/>
</dbReference>
<gene>
    <name evidence="7" type="ORF">OM960_17705</name>
</gene>
<sequence length="337" mass="35339">MTHPRLSLALDGADALPLSGQILALGPVAAAGDLPLPKERTTVVQGFRPDHDAFAARGYRTVPAVAEAGSGFAAAIVFLPRSRGAAHALVAEAAARVVPGGPVWVDGAKTDGIDSILKEVRARVAVSAPFAKAHGKVFRFDAPGPEAFADWAAADIHPAPGFVTRPGVFSAEKVDRGSALLAEALPQGLKGRVADLGAGWGWLAAQILARPGVSELHLVEADHAAHACAEVNIDDPRARFHWADATRFRPPAKLDAVVMNPPFHAGRAAEPALGQGFIEAAAAMLAPSGSLYMVANRHLPYEAVLTRHFRELAEIGGDTGFKLFRAARPGEPARPRR</sequence>
<dbReference type="InterPro" id="IPR002052">
    <property type="entry name" value="DNA_methylase_N6_adenine_CS"/>
</dbReference>
<dbReference type="PANTHER" id="PTHR47816">
    <property type="entry name" value="RIBOSOMAL RNA SMALL SUBUNIT METHYLTRANSFERASE C"/>
    <property type="match status" value="1"/>
</dbReference>